<sequence length="242" mass="27297">MLFDKFRLLSSAESFAGVKVKRQEHVVAMTKCRCTGPLRSQPSSTLQRTKLCRSESPPIDPMRRFDAPPTIPSSPPHRFLRHCDDFVANFTAAEFQKENHRTAVWIRNRDTGCLPACALCIMASCDRKFVRPQNATVIKVTKESPPAAERPAPAPTRTLRSHRSSLSHSNINVRTQCIPARNKRDLNRGRFTVIAEHQIVRVITMSCRQPPSRALCRTLRNVPGHVTNSNSASRSGYAMYYL</sequence>
<evidence type="ECO:0000313" key="3">
    <source>
        <dbReference type="Proteomes" id="UP000299102"/>
    </source>
</evidence>
<dbReference type="Proteomes" id="UP000299102">
    <property type="component" value="Unassembled WGS sequence"/>
</dbReference>
<evidence type="ECO:0000256" key="1">
    <source>
        <dbReference type="SAM" id="MobiDB-lite"/>
    </source>
</evidence>
<feature type="compositionally biased region" description="Low complexity" evidence="1">
    <location>
        <begin position="145"/>
        <end position="158"/>
    </location>
</feature>
<dbReference type="EMBL" id="BGZK01000318">
    <property type="protein sequence ID" value="GBP36465.1"/>
    <property type="molecule type" value="Genomic_DNA"/>
</dbReference>
<accession>A0A4C1VFL5</accession>
<proteinExistence type="predicted"/>
<evidence type="ECO:0000313" key="2">
    <source>
        <dbReference type="EMBL" id="GBP36465.1"/>
    </source>
</evidence>
<organism evidence="2 3">
    <name type="scientific">Eumeta variegata</name>
    <name type="common">Bagworm moth</name>
    <name type="synonym">Eumeta japonica</name>
    <dbReference type="NCBI Taxonomy" id="151549"/>
    <lineage>
        <taxon>Eukaryota</taxon>
        <taxon>Metazoa</taxon>
        <taxon>Ecdysozoa</taxon>
        <taxon>Arthropoda</taxon>
        <taxon>Hexapoda</taxon>
        <taxon>Insecta</taxon>
        <taxon>Pterygota</taxon>
        <taxon>Neoptera</taxon>
        <taxon>Endopterygota</taxon>
        <taxon>Lepidoptera</taxon>
        <taxon>Glossata</taxon>
        <taxon>Ditrysia</taxon>
        <taxon>Tineoidea</taxon>
        <taxon>Psychidae</taxon>
        <taxon>Oiketicinae</taxon>
        <taxon>Eumeta</taxon>
    </lineage>
</organism>
<keyword evidence="3" id="KW-1185">Reference proteome</keyword>
<protein>
    <submittedName>
        <fullName evidence="2">Uncharacterized protein</fullName>
    </submittedName>
</protein>
<name>A0A4C1VFL5_EUMVA</name>
<gene>
    <name evidence="2" type="ORF">EVAR_88045_1</name>
</gene>
<feature type="region of interest" description="Disordered" evidence="1">
    <location>
        <begin position="142"/>
        <end position="168"/>
    </location>
</feature>
<dbReference type="AlphaFoldDB" id="A0A4C1VFL5"/>
<comment type="caution">
    <text evidence="2">The sequence shown here is derived from an EMBL/GenBank/DDBJ whole genome shotgun (WGS) entry which is preliminary data.</text>
</comment>
<reference evidence="2 3" key="1">
    <citation type="journal article" date="2019" name="Commun. Biol.">
        <title>The bagworm genome reveals a unique fibroin gene that provides high tensile strength.</title>
        <authorList>
            <person name="Kono N."/>
            <person name="Nakamura H."/>
            <person name="Ohtoshi R."/>
            <person name="Tomita M."/>
            <person name="Numata K."/>
            <person name="Arakawa K."/>
        </authorList>
    </citation>
    <scope>NUCLEOTIDE SEQUENCE [LARGE SCALE GENOMIC DNA]</scope>
</reference>